<dbReference type="EMBL" id="ABNSCA010000011">
    <property type="protein sequence ID" value="ELN6933902.1"/>
    <property type="molecule type" value="Genomic_DNA"/>
</dbReference>
<feature type="domain" description="Polysaccharide pyruvyl transferase" evidence="1">
    <location>
        <begin position="13"/>
        <end position="305"/>
    </location>
</feature>
<dbReference type="PANTHER" id="PTHR36836">
    <property type="entry name" value="COLANIC ACID BIOSYNTHESIS PROTEIN WCAK"/>
    <property type="match status" value="1"/>
</dbReference>
<keyword evidence="2" id="KW-0808">Transferase</keyword>
<sequence>MRILIINESLGHNLGDHAIQLGLSNFIREKFEYDVVQLGFPSRNGVRNNQLVFKRKLFFTNALHPLRLFLFSICRIPLLIKAISKSDKVVIGGGSLLINNKLTFPISLAIITLICRIQKKEFIFLGISSRRENSKFANFLLRNTIKYSSEIYCRDIKSISVLDECYNVSSSWIPDLALNIERKTGLALTGNSIAINIMGRQAHGFFSSSANLDKYRRWLEHLIQDSLSLGYKVNLFTTGESSDNLLMVSIVNFFGNEKVTGNSFDSLDKLIKFVDKFDIVVGTRLHSAIIPLARGSKVACFNWDSKVSGFFKTIGNENSLLNDTDTSIEKLIGRSRSLDDSVRIELNDVLGRIFLND</sequence>
<dbReference type="GO" id="GO:0016740">
    <property type="term" value="F:transferase activity"/>
    <property type="evidence" value="ECO:0007669"/>
    <property type="project" value="UniProtKB-KW"/>
</dbReference>
<dbReference type="Proteomes" id="UP001253463">
    <property type="component" value="Unassembled WGS sequence"/>
</dbReference>
<protein>
    <submittedName>
        <fullName evidence="2">Polysaccharide pyruvyl transferase family protein</fullName>
    </submittedName>
</protein>
<evidence type="ECO:0000313" key="3">
    <source>
        <dbReference type="Proteomes" id="UP001253463"/>
    </source>
</evidence>
<organism evidence="2 3">
    <name type="scientific">Vibrio navarrensis</name>
    <dbReference type="NCBI Taxonomy" id="29495"/>
    <lineage>
        <taxon>Bacteria</taxon>
        <taxon>Pseudomonadati</taxon>
        <taxon>Pseudomonadota</taxon>
        <taxon>Gammaproteobacteria</taxon>
        <taxon>Vibrionales</taxon>
        <taxon>Vibrionaceae</taxon>
        <taxon>Vibrio</taxon>
    </lineage>
</organism>
<evidence type="ECO:0000259" key="1">
    <source>
        <dbReference type="Pfam" id="PF04230"/>
    </source>
</evidence>
<gene>
    <name evidence="2" type="ORF">RZY48_003352</name>
</gene>
<comment type="caution">
    <text evidence="2">The sequence shown here is derived from an EMBL/GenBank/DDBJ whole genome shotgun (WGS) entry which is preliminary data.</text>
</comment>
<dbReference type="InterPro" id="IPR007345">
    <property type="entry name" value="Polysacch_pyruvyl_Trfase"/>
</dbReference>
<dbReference type="AlphaFoldDB" id="A0AAI9CX38"/>
<dbReference type="Pfam" id="PF04230">
    <property type="entry name" value="PS_pyruv_trans"/>
    <property type="match status" value="1"/>
</dbReference>
<accession>A0AAI9CX38</accession>
<reference evidence="2" key="1">
    <citation type="submission" date="2023-10" db="EMBL/GenBank/DDBJ databases">
        <authorList>
            <consortium name="PulseNet: The National Subtyping Network for Foodborne Disease Surveillance"/>
        </authorList>
    </citation>
    <scope>NUCLEOTIDE SEQUENCE</scope>
    <source>
        <strain evidence="2">PNUSAV004886</strain>
    </source>
</reference>
<proteinExistence type="predicted"/>
<name>A0AAI9CX38_9VIBR</name>
<dbReference type="PANTHER" id="PTHR36836:SF1">
    <property type="entry name" value="COLANIC ACID BIOSYNTHESIS PROTEIN WCAK"/>
    <property type="match status" value="1"/>
</dbReference>
<evidence type="ECO:0000313" key="2">
    <source>
        <dbReference type="EMBL" id="ELN6933902.1"/>
    </source>
</evidence>